<comment type="caution">
    <text evidence="1">The sequence shown here is derived from an EMBL/GenBank/DDBJ whole genome shotgun (WGS) entry which is preliminary data.</text>
</comment>
<dbReference type="PATRIC" id="fig|1177179.3.peg.3273"/>
<accession>L0W806</accession>
<dbReference type="AlphaFoldDB" id="L0W806"/>
<proteinExistence type="predicted"/>
<reference evidence="1 2" key="1">
    <citation type="journal article" date="2012" name="J. Bacteriol.">
        <title>Genome Sequence of the Alkane-Degrading Bacterium Alcanivorax hongdengensis Type Strain A-11-3.</title>
        <authorList>
            <person name="Lai Q."/>
            <person name="Shao Z."/>
        </authorList>
    </citation>
    <scope>NUCLEOTIDE SEQUENCE [LARGE SCALE GENOMIC DNA]</scope>
    <source>
        <strain evidence="1 2">A-11-3</strain>
    </source>
</reference>
<protein>
    <submittedName>
        <fullName evidence="1">Uncharacterized protein</fullName>
    </submittedName>
</protein>
<evidence type="ECO:0000313" key="1">
    <source>
        <dbReference type="EMBL" id="EKF72843.1"/>
    </source>
</evidence>
<keyword evidence="2" id="KW-1185">Reference proteome</keyword>
<gene>
    <name evidence="1" type="ORF">A11A3_16642</name>
</gene>
<evidence type="ECO:0000313" key="2">
    <source>
        <dbReference type="Proteomes" id="UP000010164"/>
    </source>
</evidence>
<dbReference type="STRING" id="1177179.A11A3_16642"/>
<organism evidence="1 2">
    <name type="scientific">Alcanivorax hongdengensis A-11-3</name>
    <dbReference type="NCBI Taxonomy" id="1177179"/>
    <lineage>
        <taxon>Bacteria</taxon>
        <taxon>Pseudomonadati</taxon>
        <taxon>Pseudomonadota</taxon>
        <taxon>Gammaproteobacteria</taxon>
        <taxon>Oceanospirillales</taxon>
        <taxon>Alcanivoracaceae</taxon>
        <taxon>Alcanivorax</taxon>
    </lineage>
</organism>
<dbReference type="Proteomes" id="UP000010164">
    <property type="component" value="Unassembled WGS sequence"/>
</dbReference>
<dbReference type="EMBL" id="AMRJ01000048">
    <property type="protein sequence ID" value="EKF72843.1"/>
    <property type="molecule type" value="Genomic_DNA"/>
</dbReference>
<sequence>MVNLDQQGLMLVADNQSGYLKAMQDGQLLDQTSLNSYPRPESFDYENGDFKTFSLNNGDYFIVWTMTNARHAIRAARFCVKEGSFCHYDELYSSSLQSGGGNFADTVFDMDAVLLNDHVIVAWRQKLPQSESQVYAVVTDTDLSDIETFYLDDGLPAGEQVKGLGLLATSDDQVLLVRQKCCTDDASGLYLSRWTLISGWSEPQAMPLEQSDGEHFNVDQFSLLAGDTSGIANLVVVDWDSDIARVLNDVDGTWAWVDGQLNLTDATSYQFAATTNDDRLSLAYATDSGVSTYSVNDFTALLQGAPIEKDIDEYIEGLAIQPSLDDGAWVLISTDDTGYLFSHGVSGASVLHELPVSGALPFFVSAANQDQYAAVAAYETSGAVRASVERLQTSQTTPPFIDIDTPESIHPGMPFKLCGQWAVSRPVSVVRLEQTAGPVFAGLPSQGRCTTLSAPLLAQSQQADFSFTVSTAAEDQSGSGSLMLPAFEPSVYVSGPVSVLEGQQADIGVDITYNNGDTYYGPRQVSWVQLSGPQRAMVPENTDGTHVSLWGSNVTADQTAVYQASVYFPDADMTLTAQYSVLIEDSGSTVDLPPDVSLDIQPYSQWGYDMQKVTISTDVESDITLKMYGSWSMLSDGNQPQSIAAGEEPETGFTRRYVGPFSAILQQGQSIQGVVRAESLSSGLVSYYNFEVTPPPVGELDPYVTIGGDSTLPDGDTVDITAQTHSDDSGDLYDGNVQYTWTQLSGPDLGLGAGLTGQSLTVTLPQVQSPTDIVLAVQASLTDEGMSVTAQKTFTVVDDDSSGGNGPTISWDVEPYSAYGYDMNRVTFDAGNADIYMKIYGSWTMLSDGNQPVEVGAGNEPESGYGYQYVAPFSILRESGKQMDITVRAQSADTGVVSYKRIIVTDTGGSSAPLN</sequence>
<name>L0W806_9GAMM</name>